<feature type="region of interest" description="Disordered" evidence="1">
    <location>
        <begin position="402"/>
        <end position="443"/>
    </location>
</feature>
<feature type="transmembrane region" description="Helical" evidence="2">
    <location>
        <begin position="10"/>
        <end position="28"/>
    </location>
</feature>
<dbReference type="InterPro" id="IPR053154">
    <property type="entry name" value="c-di-AMP_regulator"/>
</dbReference>
<dbReference type="Gene3D" id="2.170.120.40">
    <property type="entry name" value="YbbR-like domain"/>
    <property type="match status" value="2"/>
</dbReference>
<evidence type="ECO:0008006" key="5">
    <source>
        <dbReference type="Google" id="ProtNLM"/>
    </source>
</evidence>
<accession>A0AAV3FA06</accession>
<reference evidence="3 4" key="1">
    <citation type="journal article" date="2012" name="PLoS ONE">
        <title>Genome Sequencing and Analysis of a Type A Clostridium perfringens Isolate from a Case of Bovine Clostridial Abomasitis.</title>
        <authorList>
            <person name="Nowell V.J."/>
            <person name="Kropinski A.M."/>
            <person name="Songer J.G."/>
            <person name="Macinnes J.I."/>
            <person name="Parreira V.R."/>
            <person name="Prescott J.F."/>
        </authorList>
    </citation>
    <scope>NUCLEOTIDE SEQUENCE [LARGE SCALE GENOMIC DNA]</scope>
    <source>
        <strain evidence="3 4">F262</strain>
    </source>
</reference>
<proteinExistence type="predicted"/>
<evidence type="ECO:0000256" key="1">
    <source>
        <dbReference type="SAM" id="MobiDB-lite"/>
    </source>
</evidence>
<gene>
    <name evidence="3" type="ORF">HA1_13727</name>
</gene>
<dbReference type="AlphaFoldDB" id="A0AAV3FA06"/>
<comment type="caution">
    <text evidence="3">The sequence shown here is derived from an EMBL/GenBank/DDBJ whole genome shotgun (WGS) entry which is preliminary data.</text>
</comment>
<keyword evidence="2" id="KW-1133">Transmembrane helix</keyword>
<dbReference type="PANTHER" id="PTHR37804:SF1">
    <property type="entry name" value="CDAA REGULATORY PROTEIN CDAR"/>
    <property type="match status" value="1"/>
</dbReference>
<dbReference type="InterPro" id="IPR012505">
    <property type="entry name" value="YbbR"/>
</dbReference>
<dbReference type="Gene3D" id="2.170.120.30">
    <property type="match status" value="2"/>
</dbReference>
<name>A0AAV3FA06_CLOPF</name>
<keyword evidence="2" id="KW-0472">Membrane</keyword>
<sequence length="443" mass="48364">MLKKIEGKNFLVKFICLLLSFSLWLYIINVENPVRELKLNNVPVQVVNSEVLKDYDLVMVPNQNLTVDLDLEGPSTEIYKVKKEQFKVVVNLSEYVLKEGDNNIPVQIESYPNNINIKNNGFLRVNVILDKYQEKSLPIVSKIKVNTEHGTYADKINISPQNATVSGAQSLVSKVKTLEVKGEINDVSKAVNMNLPVVAVDGEGNEIKDVNISPNKVDVSFGVKKSKEVPVSVITTGTPKEGLALKSITPSIAKVTLLGSEDALSKISSIETSPIDVSQYGDDSEVSTVLKIPDGVSLASNDQAQIKVKLDFSKDAQKEIEVPVTTEGTLDGYTPELDTKTIKVTINGPEDSVNSIDLSKFKCTIDISKLTADGGSVKPNISNSYDNIKVVSINPKEVKVTFKKNTDSTESTENNSTKPSDNSNNNNNNTSNGSNNENSNNKQ</sequence>
<feature type="compositionally biased region" description="Low complexity" evidence="1">
    <location>
        <begin position="408"/>
        <end position="443"/>
    </location>
</feature>
<keyword evidence="2" id="KW-0812">Transmembrane</keyword>
<dbReference type="Pfam" id="PF07949">
    <property type="entry name" value="YbbR"/>
    <property type="match status" value="4"/>
</dbReference>
<dbReference type="Proteomes" id="UP000005358">
    <property type="component" value="Chromosome"/>
</dbReference>
<evidence type="ECO:0000256" key="2">
    <source>
        <dbReference type="SAM" id="Phobius"/>
    </source>
</evidence>
<dbReference type="PANTHER" id="PTHR37804">
    <property type="entry name" value="CDAA REGULATORY PROTEIN CDAR"/>
    <property type="match status" value="1"/>
</dbReference>
<protein>
    <recommendedName>
        <fullName evidence="5">Membrane associated protein</fullName>
    </recommendedName>
</protein>
<evidence type="ECO:0000313" key="3">
    <source>
        <dbReference type="EMBL" id="EIA16122.1"/>
    </source>
</evidence>
<dbReference type="RefSeq" id="WP_003482354.1">
    <property type="nucleotide sequence ID" value="NZ_CM001477.1"/>
</dbReference>
<evidence type="ECO:0000313" key="4">
    <source>
        <dbReference type="Proteomes" id="UP000005358"/>
    </source>
</evidence>
<organism evidence="3 4">
    <name type="scientific">Clostridium perfringens F262</name>
    <dbReference type="NCBI Taxonomy" id="883064"/>
    <lineage>
        <taxon>Bacteria</taxon>
        <taxon>Bacillati</taxon>
        <taxon>Bacillota</taxon>
        <taxon>Clostridia</taxon>
        <taxon>Eubacteriales</taxon>
        <taxon>Clostridiaceae</taxon>
        <taxon>Clostridium</taxon>
    </lineage>
</organism>
<dbReference type="EMBL" id="AFES01000033">
    <property type="protein sequence ID" value="EIA16122.1"/>
    <property type="molecule type" value="Genomic_DNA"/>
</dbReference>